<proteinExistence type="predicted"/>
<dbReference type="Proteomes" id="UP000051048">
    <property type="component" value="Unassembled WGS sequence"/>
</dbReference>
<gene>
    <name evidence="4" type="ORF">FC36_GL000655</name>
</gene>
<dbReference type="PROSITE" id="PS51257">
    <property type="entry name" value="PROKAR_LIPOPROTEIN"/>
    <property type="match status" value="1"/>
</dbReference>
<dbReference type="SUPFAM" id="SSF53850">
    <property type="entry name" value="Periplasmic binding protein-like II"/>
    <property type="match status" value="1"/>
</dbReference>
<dbReference type="Pfam" id="PF00497">
    <property type="entry name" value="SBP_bac_3"/>
    <property type="match status" value="1"/>
</dbReference>
<dbReference type="CDD" id="cd00996">
    <property type="entry name" value="PBP2_AatB_like"/>
    <property type="match status" value="1"/>
</dbReference>
<accession>A0A0R1TYG1</accession>
<evidence type="ECO:0000313" key="5">
    <source>
        <dbReference type="Proteomes" id="UP000051048"/>
    </source>
</evidence>
<feature type="signal peptide" evidence="2">
    <location>
        <begin position="1"/>
        <end position="25"/>
    </location>
</feature>
<keyword evidence="1 2" id="KW-0732">Signal</keyword>
<dbReference type="PANTHER" id="PTHR35936:SF34">
    <property type="entry name" value="ABC TRANSPORTER EXTRACELLULAR-BINDING PROTEIN YCKB-RELATED"/>
    <property type="match status" value="1"/>
</dbReference>
<sequence length="284" mass="32363">MDKMQVKIKKIICALVLLALTVTLAACSDVTKRADNTDTWSKIEKRGKVVIGLDDSFVPMGFRQKDGRLVGFDVELARAVFKRLDLKVSFQTIDWSMKETELRNGTIDMIWNGYTKTKAREKNATFSHTYLNDEQYLVVKNNSHITNPRGMKGKILGVQTGSSGYQAYTDYPNLLKKYVGSTVQYDSYNNAFLDLNAKRIQGLLIDSVYANYYIAHQKDASSYRKIKVGYPKEEFAVGMRKGDETLEKKVNRELQRMAQDGSLKKLAQKWFGSSKEVAYQDLLK</sequence>
<dbReference type="EMBL" id="AZFH01000001">
    <property type="protein sequence ID" value="KRL85284.1"/>
    <property type="molecule type" value="Genomic_DNA"/>
</dbReference>
<dbReference type="PANTHER" id="PTHR35936">
    <property type="entry name" value="MEMBRANE-BOUND LYTIC MUREIN TRANSGLYCOSYLASE F"/>
    <property type="match status" value="1"/>
</dbReference>
<evidence type="ECO:0000259" key="3">
    <source>
        <dbReference type="SMART" id="SM00062"/>
    </source>
</evidence>
<feature type="chain" id="PRO_5039360860" evidence="2">
    <location>
        <begin position="26"/>
        <end position="284"/>
    </location>
</feature>
<evidence type="ECO:0000313" key="4">
    <source>
        <dbReference type="EMBL" id="KRL85284.1"/>
    </source>
</evidence>
<dbReference type="AlphaFoldDB" id="A0A0R1TYG1"/>
<feature type="domain" description="Solute-binding protein family 3/N-terminal" evidence="3">
    <location>
        <begin position="48"/>
        <end position="274"/>
    </location>
</feature>
<dbReference type="PATRIC" id="fig|1423740.3.peg.701"/>
<dbReference type="InterPro" id="IPR001638">
    <property type="entry name" value="Solute-binding_3/MltF_N"/>
</dbReference>
<reference evidence="4 5" key="1">
    <citation type="journal article" date="2015" name="Genome Announc.">
        <title>Expanding the biotechnology potential of lactobacilli through comparative genomics of 213 strains and associated genera.</title>
        <authorList>
            <person name="Sun Z."/>
            <person name="Harris H.M."/>
            <person name="McCann A."/>
            <person name="Guo C."/>
            <person name="Argimon S."/>
            <person name="Zhang W."/>
            <person name="Yang X."/>
            <person name="Jeffery I.B."/>
            <person name="Cooney J.C."/>
            <person name="Kagawa T.F."/>
            <person name="Liu W."/>
            <person name="Song Y."/>
            <person name="Salvetti E."/>
            <person name="Wrobel A."/>
            <person name="Rasinkangas P."/>
            <person name="Parkhill J."/>
            <person name="Rea M.C."/>
            <person name="O'Sullivan O."/>
            <person name="Ritari J."/>
            <person name="Douillard F.P."/>
            <person name="Paul Ross R."/>
            <person name="Yang R."/>
            <person name="Briner A.E."/>
            <person name="Felis G.E."/>
            <person name="de Vos W.M."/>
            <person name="Barrangou R."/>
            <person name="Klaenhammer T.R."/>
            <person name="Caufield P.W."/>
            <person name="Cui Y."/>
            <person name="Zhang H."/>
            <person name="O'Toole P.W."/>
        </authorList>
    </citation>
    <scope>NUCLEOTIDE SEQUENCE [LARGE SCALE GENOMIC DNA]</scope>
    <source>
        <strain evidence="4 5">DSM 15833</strain>
    </source>
</reference>
<comment type="caution">
    <text evidence="4">The sequence shown here is derived from an EMBL/GenBank/DDBJ whole genome shotgun (WGS) entry which is preliminary data.</text>
</comment>
<protein>
    <submittedName>
        <fullName evidence="4">Polar amino acid ABC transporter substrate-binding protein</fullName>
    </submittedName>
</protein>
<dbReference type="STRING" id="1423740.FC36_GL000655"/>
<dbReference type="Gene3D" id="3.40.190.10">
    <property type="entry name" value="Periplasmic binding protein-like II"/>
    <property type="match status" value="2"/>
</dbReference>
<evidence type="ECO:0000256" key="1">
    <source>
        <dbReference type="ARBA" id="ARBA00022729"/>
    </source>
</evidence>
<name>A0A0R1TYG1_9LACO</name>
<evidence type="ECO:0000256" key="2">
    <source>
        <dbReference type="SAM" id="SignalP"/>
    </source>
</evidence>
<dbReference type="SMART" id="SM00062">
    <property type="entry name" value="PBPb"/>
    <property type="match status" value="1"/>
</dbReference>
<organism evidence="4 5">
    <name type="scientific">Ligilactobacillus equi DSM 15833 = JCM 10991</name>
    <dbReference type="NCBI Taxonomy" id="1423740"/>
    <lineage>
        <taxon>Bacteria</taxon>
        <taxon>Bacillati</taxon>
        <taxon>Bacillota</taxon>
        <taxon>Bacilli</taxon>
        <taxon>Lactobacillales</taxon>
        <taxon>Lactobacillaceae</taxon>
        <taxon>Ligilactobacillus</taxon>
    </lineage>
</organism>